<evidence type="ECO:0000313" key="2">
    <source>
        <dbReference type="EMBL" id="MDQ0472932.1"/>
    </source>
</evidence>
<sequence>MSLDMPTRRAALAVVGASVLAAALAGCTTPAPGLTEQAKAMPISGVHVSGTANRTLEVLAPLVAQELVSELGSRYAPGARGGATLVVELTGVLIETGGNGGSRHYRFSVDAVDQLEGRVSLLGPRGEALTDFPFLASTGAMFRSSLDFYPDPRRLQGLAHAYAYWIARKIG</sequence>
<keyword evidence="3" id="KW-1185">Reference proteome</keyword>
<comment type="caution">
    <text evidence="2">The sequence shown here is derived from an EMBL/GenBank/DDBJ whole genome shotgun (WGS) entry which is preliminary data.</text>
</comment>
<evidence type="ECO:0008006" key="4">
    <source>
        <dbReference type="Google" id="ProtNLM"/>
    </source>
</evidence>
<dbReference type="EMBL" id="JAUSVX010000014">
    <property type="protein sequence ID" value="MDQ0472932.1"/>
    <property type="molecule type" value="Genomic_DNA"/>
</dbReference>
<feature type="signal peptide" evidence="1">
    <location>
        <begin position="1"/>
        <end position="25"/>
    </location>
</feature>
<dbReference type="InterPro" id="IPR006311">
    <property type="entry name" value="TAT_signal"/>
</dbReference>
<protein>
    <recommendedName>
        <fullName evidence="4">Twin-arginine translocation pathway signal protein</fullName>
    </recommendedName>
</protein>
<proteinExistence type="predicted"/>
<accession>A0ABU0JF67</accession>
<organism evidence="2 3">
    <name type="scientific">Labrys wisconsinensis</name>
    <dbReference type="NCBI Taxonomy" id="425677"/>
    <lineage>
        <taxon>Bacteria</taxon>
        <taxon>Pseudomonadati</taxon>
        <taxon>Pseudomonadota</taxon>
        <taxon>Alphaproteobacteria</taxon>
        <taxon>Hyphomicrobiales</taxon>
        <taxon>Xanthobacteraceae</taxon>
        <taxon>Labrys</taxon>
    </lineage>
</organism>
<dbReference type="RefSeq" id="WP_307280492.1">
    <property type="nucleotide sequence ID" value="NZ_JAUSVX010000014.1"/>
</dbReference>
<name>A0ABU0JF67_9HYPH</name>
<evidence type="ECO:0000313" key="3">
    <source>
        <dbReference type="Proteomes" id="UP001242480"/>
    </source>
</evidence>
<keyword evidence="1" id="KW-0732">Signal</keyword>
<reference evidence="2 3" key="1">
    <citation type="submission" date="2023-07" db="EMBL/GenBank/DDBJ databases">
        <title>Genomic Encyclopedia of Type Strains, Phase IV (KMG-IV): sequencing the most valuable type-strain genomes for metagenomic binning, comparative biology and taxonomic classification.</title>
        <authorList>
            <person name="Goeker M."/>
        </authorList>
    </citation>
    <scope>NUCLEOTIDE SEQUENCE [LARGE SCALE GENOMIC DNA]</scope>
    <source>
        <strain evidence="2 3">DSM 19619</strain>
    </source>
</reference>
<feature type="chain" id="PRO_5046590172" description="Twin-arginine translocation pathway signal protein" evidence="1">
    <location>
        <begin position="26"/>
        <end position="171"/>
    </location>
</feature>
<gene>
    <name evidence="2" type="ORF">QO011_005965</name>
</gene>
<dbReference type="Proteomes" id="UP001242480">
    <property type="component" value="Unassembled WGS sequence"/>
</dbReference>
<dbReference type="PROSITE" id="PS51318">
    <property type="entry name" value="TAT"/>
    <property type="match status" value="1"/>
</dbReference>
<evidence type="ECO:0000256" key="1">
    <source>
        <dbReference type="SAM" id="SignalP"/>
    </source>
</evidence>